<proteinExistence type="predicted"/>
<comment type="caution">
    <text evidence="1">The sequence shown here is derived from an EMBL/GenBank/DDBJ whole genome shotgun (WGS) entry which is preliminary data.</text>
</comment>
<evidence type="ECO:0000313" key="2">
    <source>
        <dbReference type="Proteomes" id="UP001172083"/>
    </source>
</evidence>
<organism evidence="1 2">
    <name type="scientific">Agaribacillus aureus</name>
    <dbReference type="NCBI Taxonomy" id="3051825"/>
    <lineage>
        <taxon>Bacteria</taxon>
        <taxon>Pseudomonadati</taxon>
        <taxon>Bacteroidota</taxon>
        <taxon>Cytophagia</taxon>
        <taxon>Cytophagales</taxon>
        <taxon>Splendidivirgaceae</taxon>
        <taxon>Agaribacillus</taxon>
    </lineage>
</organism>
<dbReference type="EMBL" id="JAUJEB010000001">
    <property type="protein sequence ID" value="MDN5211898.1"/>
    <property type="molecule type" value="Genomic_DNA"/>
</dbReference>
<keyword evidence="2" id="KW-1185">Reference proteome</keyword>
<dbReference type="RefSeq" id="WP_346757225.1">
    <property type="nucleotide sequence ID" value="NZ_JAUJEB010000001.1"/>
</dbReference>
<reference evidence="1" key="1">
    <citation type="submission" date="2023-06" db="EMBL/GenBank/DDBJ databases">
        <title>Genomic of Agaribacillus aureum.</title>
        <authorList>
            <person name="Wang G."/>
        </authorList>
    </citation>
    <scope>NUCLEOTIDE SEQUENCE</scope>
    <source>
        <strain evidence="1">BMA12</strain>
    </source>
</reference>
<evidence type="ECO:0000313" key="1">
    <source>
        <dbReference type="EMBL" id="MDN5211898.1"/>
    </source>
</evidence>
<name>A0ABT8L2G0_9BACT</name>
<dbReference type="Proteomes" id="UP001172083">
    <property type="component" value="Unassembled WGS sequence"/>
</dbReference>
<evidence type="ECO:0008006" key="3">
    <source>
        <dbReference type="Google" id="ProtNLM"/>
    </source>
</evidence>
<protein>
    <recommendedName>
        <fullName evidence="3">Lipoprotein</fullName>
    </recommendedName>
</protein>
<accession>A0ABT8L2G0</accession>
<gene>
    <name evidence="1" type="ORF">QQ020_07540</name>
</gene>
<sequence>MKTFLQSTLFMGLISFFICAFTIETFSDFTIKVEGIEDRDLRREGLKPSEFALMTIEAKIENMRIDAVEISLGYGSGLVSATKTVKGNSLDLTEYSELAKPGGRIILKLHTITEEKDKAPVNKHFYVTLPLIK</sequence>